<dbReference type="EMBL" id="JAPDHZ010000004">
    <property type="protein sequence ID" value="MDG0793276.1"/>
    <property type="molecule type" value="Genomic_DNA"/>
</dbReference>
<dbReference type="GO" id="GO:0071949">
    <property type="term" value="F:FAD binding"/>
    <property type="evidence" value="ECO:0007669"/>
    <property type="project" value="InterPro"/>
</dbReference>
<evidence type="ECO:0000256" key="10">
    <source>
        <dbReference type="ARBA" id="ARBA00022960"/>
    </source>
</evidence>
<dbReference type="InterPro" id="IPR003170">
    <property type="entry name" value="MurB"/>
</dbReference>
<comment type="cofactor">
    <cofactor evidence="1 16">
        <name>FAD</name>
        <dbReference type="ChEBI" id="CHEBI:57692"/>
    </cofactor>
</comment>
<keyword evidence="13 16" id="KW-0131">Cell cycle</keyword>
<comment type="similarity">
    <text evidence="16">Belongs to the MurB family.</text>
</comment>
<dbReference type="InterPro" id="IPR016166">
    <property type="entry name" value="FAD-bd_PCMH"/>
</dbReference>
<dbReference type="Pfam" id="PF02873">
    <property type="entry name" value="MurB_C"/>
    <property type="match status" value="1"/>
</dbReference>
<sequence length="301" mass="32224">MEQLIADLERSYSGVVKQGEPLAPYTTWKIGGPADLFLVPADAEQLASAIAVLGRHGVPWTVLGRGSNTLVADRGVRGAVIKLGGGFDAARFEGNLVFAGGSYSFIKLSVMAGKEGLTGLEFASGIPGNVGGAVYMNAGAHHSDVSRILKSADIVWEDGSRGTYGNEEMRFGYRHSILHEKRGIVTEAVFALEPGDRKEIAAMLASYKDRRLRTQPLQLACAGSVFRNPEGDHAARLIEAAGLKGAREGGAVVSELHANFIVNEDHATAEDVLALMERVRRTVNERFGILLAPEVLLMGER</sequence>
<evidence type="ECO:0000256" key="2">
    <source>
        <dbReference type="ARBA" id="ARBA00003921"/>
    </source>
</evidence>
<evidence type="ECO:0000256" key="15">
    <source>
        <dbReference type="ARBA" id="ARBA00048914"/>
    </source>
</evidence>
<dbReference type="PANTHER" id="PTHR21071:SF5">
    <property type="entry name" value="UDP-N-ACETYLENOLPYRUVOYLGLUCOSAMINE REDUCTASE"/>
    <property type="match status" value="1"/>
</dbReference>
<evidence type="ECO:0000256" key="1">
    <source>
        <dbReference type="ARBA" id="ARBA00001974"/>
    </source>
</evidence>
<dbReference type="GO" id="GO:0051301">
    <property type="term" value="P:cell division"/>
    <property type="evidence" value="ECO:0007669"/>
    <property type="project" value="UniProtKB-KW"/>
</dbReference>
<dbReference type="GO" id="GO:0071555">
    <property type="term" value="P:cell wall organization"/>
    <property type="evidence" value="ECO:0007669"/>
    <property type="project" value="UniProtKB-KW"/>
</dbReference>
<evidence type="ECO:0000256" key="6">
    <source>
        <dbReference type="ARBA" id="ARBA00022618"/>
    </source>
</evidence>
<evidence type="ECO:0000256" key="4">
    <source>
        <dbReference type="ARBA" id="ARBA00004752"/>
    </source>
</evidence>
<keyword evidence="11 16" id="KW-0573">Peptidoglycan synthesis</keyword>
<accession>A0A9X4KK74</accession>
<organism evidence="18 19">
    <name type="scientific">Cohnella ginsengisoli</name>
    <dbReference type="NCBI Taxonomy" id="425004"/>
    <lineage>
        <taxon>Bacteria</taxon>
        <taxon>Bacillati</taxon>
        <taxon>Bacillota</taxon>
        <taxon>Bacilli</taxon>
        <taxon>Bacillales</taxon>
        <taxon>Paenibacillaceae</taxon>
        <taxon>Cohnella</taxon>
    </lineage>
</organism>
<keyword evidence="5 16" id="KW-0963">Cytoplasm</keyword>
<protein>
    <recommendedName>
        <fullName evidence="16">UDP-N-acetylenolpyruvoylglucosamine reductase</fullName>
        <ecNumber evidence="16">1.3.1.98</ecNumber>
    </recommendedName>
    <alternativeName>
        <fullName evidence="16">UDP-N-acetylmuramate dehydrogenase</fullName>
    </alternativeName>
</protein>
<dbReference type="NCBIfam" id="NF010480">
    <property type="entry name" value="PRK13905.1"/>
    <property type="match status" value="1"/>
</dbReference>
<dbReference type="InterPro" id="IPR036318">
    <property type="entry name" value="FAD-bd_PCMH-like_sf"/>
</dbReference>
<dbReference type="GO" id="GO:0009252">
    <property type="term" value="P:peptidoglycan biosynthetic process"/>
    <property type="evidence" value="ECO:0007669"/>
    <property type="project" value="UniProtKB-UniRule"/>
</dbReference>
<dbReference type="InterPro" id="IPR011601">
    <property type="entry name" value="MurB_C"/>
</dbReference>
<feature type="active site" evidence="16">
    <location>
        <position position="174"/>
    </location>
</feature>
<name>A0A9X4KK74_9BACL</name>
<evidence type="ECO:0000256" key="5">
    <source>
        <dbReference type="ARBA" id="ARBA00022490"/>
    </source>
</evidence>
<dbReference type="Gene3D" id="3.30.43.10">
    <property type="entry name" value="Uridine Diphospho-n-acetylenolpyruvylglucosamine Reductase, domain 2"/>
    <property type="match status" value="1"/>
</dbReference>
<keyword evidence="12 16" id="KW-0560">Oxidoreductase</keyword>
<dbReference type="Proteomes" id="UP001153387">
    <property type="component" value="Unassembled WGS sequence"/>
</dbReference>
<keyword evidence="7 16" id="KW-0285">Flavoprotein</keyword>
<evidence type="ECO:0000256" key="14">
    <source>
        <dbReference type="ARBA" id="ARBA00023316"/>
    </source>
</evidence>
<keyword evidence="10 16" id="KW-0133">Cell shape</keyword>
<dbReference type="Pfam" id="PF01565">
    <property type="entry name" value="FAD_binding_4"/>
    <property type="match status" value="1"/>
</dbReference>
<comment type="subcellular location">
    <subcellularLocation>
        <location evidence="3 16">Cytoplasm</location>
    </subcellularLocation>
</comment>
<dbReference type="GO" id="GO:0008762">
    <property type="term" value="F:UDP-N-acetylmuramate dehydrogenase activity"/>
    <property type="evidence" value="ECO:0007669"/>
    <property type="project" value="UniProtKB-UniRule"/>
</dbReference>
<evidence type="ECO:0000256" key="11">
    <source>
        <dbReference type="ARBA" id="ARBA00022984"/>
    </source>
</evidence>
<feature type="domain" description="FAD-binding PCMH-type" evidence="17">
    <location>
        <begin position="29"/>
        <end position="195"/>
    </location>
</feature>
<dbReference type="SUPFAM" id="SSF56176">
    <property type="entry name" value="FAD-binding/transporter-associated domain-like"/>
    <property type="match status" value="1"/>
</dbReference>
<dbReference type="AlphaFoldDB" id="A0A9X4KK74"/>
<dbReference type="HAMAP" id="MF_00037">
    <property type="entry name" value="MurB"/>
    <property type="match status" value="1"/>
</dbReference>
<evidence type="ECO:0000256" key="7">
    <source>
        <dbReference type="ARBA" id="ARBA00022630"/>
    </source>
</evidence>
<dbReference type="InterPro" id="IPR006094">
    <property type="entry name" value="Oxid_FAD_bind_N"/>
</dbReference>
<evidence type="ECO:0000259" key="17">
    <source>
        <dbReference type="PROSITE" id="PS51387"/>
    </source>
</evidence>
<evidence type="ECO:0000313" key="18">
    <source>
        <dbReference type="EMBL" id="MDG0793276.1"/>
    </source>
</evidence>
<dbReference type="SUPFAM" id="SSF56194">
    <property type="entry name" value="Uridine diphospho-N-Acetylenolpyruvylglucosamine reductase, MurB, C-terminal domain"/>
    <property type="match status" value="1"/>
</dbReference>
<gene>
    <name evidence="16 18" type="primary">murB</name>
    <name evidence="18" type="ORF">OMP38_22330</name>
</gene>
<evidence type="ECO:0000313" key="19">
    <source>
        <dbReference type="Proteomes" id="UP001153387"/>
    </source>
</evidence>
<dbReference type="PROSITE" id="PS51387">
    <property type="entry name" value="FAD_PCMH"/>
    <property type="match status" value="1"/>
</dbReference>
<dbReference type="EC" id="1.3.1.98" evidence="16"/>
<feature type="active site" description="Proton donor" evidence="16">
    <location>
        <position position="224"/>
    </location>
</feature>
<dbReference type="GO" id="GO:0005829">
    <property type="term" value="C:cytosol"/>
    <property type="evidence" value="ECO:0007669"/>
    <property type="project" value="TreeGrafter"/>
</dbReference>
<proteinExistence type="inferred from homology"/>
<dbReference type="RefSeq" id="WP_277567082.1">
    <property type="nucleotide sequence ID" value="NZ_JAPDHZ010000004.1"/>
</dbReference>
<evidence type="ECO:0000256" key="13">
    <source>
        <dbReference type="ARBA" id="ARBA00023306"/>
    </source>
</evidence>
<keyword evidence="14 16" id="KW-0961">Cell wall biogenesis/degradation</keyword>
<dbReference type="InterPro" id="IPR016167">
    <property type="entry name" value="FAD-bd_PCMH_sub1"/>
</dbReference>
<reference evidence="18 19" key="1">
    <citation type="submission" date="2022-10" db="EMBL/GenBank/DDBJ databases">
        <title>Comparative genomic analysis of Cohnella hashimotonis sp. nov., isolated from the International Space Station.</title>
        <authorList>
            <person name="Simpson A."/>
            <person name="Venkateswaran K."/>
        </authorList>
    </citation>
    <scope>NUCLEOTIDE SEQUENCE [LARGE SCALE GENOMIC DNA]</scope>
    <source>
        <strain evidence="18 19">DSM 18997</strain>
    </source>
</reference>
<evidence type="ECO:0000256" key="8">
    <source>
        <dbReference type="ARBA" id="ARBA00022827"/>
    </source>
</evidence>
<dbReference type="InterPro" id="IPR036635">
    <property type="entry name" value="MurB_C_sf"/>
</dbReference>
<comment type="function">
    <text evidence="2 16">Cell wall formation.</text>
</comment>
<dbReference type="InterPro" id="IPR016169">
    <property type="entry name" value="FAD-bd_PCMH_sub2"/>
</dbReference>
<dbReference type="Gene3D" id="3.90.78.10">
    <property type="entry name" value="UDP-N-acetylenolpyruvoylglucosamine reductase, C-terminal domain"/>
    <property type="match status" value="1"/>
</dbReference>
<keyword evidence="19" id="KW-1185">Reference proteome</keyword>
<keyword evidence="8 16" id="KW-0274">FAD</keyword>
<comment type="catalytic activity">
    <reaction evidence="15 16">
        <text>UDP-N-acetyl-alpha-D-muramate + NADP(+) = UDP-N-acetyl-3-O-(1-carboxyvinyl)-alpha-D-glucosamine + NADPH + H(+)</text>
        <dbReference type="Rhea" id="RHEA:12248"/>
        <dbReference type="ChEBI" id="CHEBI:15378"/>
        <dbReference type="ChEBI" id="CHEBI:57783"/>
        <dbReference type="ChEBI" id="CHEBI:58349"/>
        <dbReference type="ChEBI" id="CHEBI:68483"/>
        <dbReference type="ChEBI" id="CHEBI:70757"/>
        <dbReference type="EC" id="1.3.1.98"/>
    </reaction>
</comment>
<comment type="caution">
    <text evidence="18">The sequence shown here is derived from an EMBL/GenBank/DDBJ whole genome shotgun (WGS) entry which is preliminary data.</text>
</comment>
<feature type="active site" evidence="16">
    <location>
        <position position="294"/>
    </location>
</feature>
<keyword evidence="6 16" id="KW-0132">Cell division</keyword>
<evidence type="ECO:0000256" key="16">
    <source>
        <dbReference type="HAMAP-Rule" id="MF_00037"/>
    </source>
</evidence>
<evidence type="ECO:0000256" key="9">
    <source>
        <dbReference type="ARBA" id="ARBA00022857"/>
    </source>
</evidence>
<dbReference type="PANTHER" id="PTHR21071">
    <property type="entry name" value="UDP-N-ACETYLENOLPYRUVOYLGLUCOSAMINE REDUCTASE"/>
    <property type="match status" value="1"/>
</dbReference>
<dbReference type="Gene3D" id="3.30.465.10">
    <property type="match status" value="1"/>
</dbReference>
<comment type="pathway">
    <text evidence="4 16">Cell wall biogenesis; peptidoglycan biosynthesis.</text>
</comment>
<dbReference type="GO" id="GO:0008360">
    <property type="term" value="P:regulation of cell shape"/>
    <property type="evidence" value="ECO:0007669"/>
    <property type="project" value="UniProtKB-KW"/>
</dbReference>
<evidence type="ECO:0000256" key="3">
    <source>
        <dbReference type="ARBA" id="ARBA00004496"/>
    </source>
</evidence>
<keyword evidence="9 16" id="KW-0521">NADP</keyword>
<evidence type="ECO:0000256" key="12">
    <source>
        <dbReference type="ARBA" id="ARBA00023002"/>
    </source>
</evidence>
<dbReference type="NCBIfam" id="TIGR00179">
    <property type="entry name" value="murB"/>
    <property type="match status" value="1"/>
</dbReference>